<evidence type="ECO:0000313" key="1">
    <source>
        <dbReference type="EMBL" id="CAO82068.1"/>
    </source>
</evidence>
<proteinExistence type="predicted"/>
<evidence type="ECO:0000313" key="3">
    <source>
        <dbReference type="WormBase" id="T05E12.9"/>
    </source>
</evidence>
<dbReference type="FunCoup" id="A7LPJ2">
    <property type="interactions" value="226"/>
</dbReference>
<dbReference type="CTD" id="6418767"/>
<name>A7LPJ2_CAEEL</name>
<sequence length="308" mass="35884">MDPDVQCSVSSRDERLYAEMEEMRSPIKEAVDVFGLSGSTRIEITSPQTPDISMCLSEKVTSLEVHMNALKNRLVFMKNGMSKVYRNELFTYDLTKPKPTVIHRPSSKIQSFRKFLGLAVSESHVQRCNTRFREFKFKYIYSPVIGLIRAVKNEDGCRVERGKVYMFNVKDSRTPSYRESNAPAIVAITATKRQELPNLLYTYIDEENQLKIARKFKIDVTQFKNDSKRLQDYTFQDSFLGKVDFPREHQKSFLKIIEEQGLRGEIEIELIVGLYEDYVRRNRRIVENVIFLVTKLKSVNFTQKISIS</sequence>
<dbReference type="UCSC" id="T05E12.9">
    <property type="organism name" value="c. elegans"/>
</dbReference>
<dbReference type="PaxDb" id="6239-T05E12.9"/>
<dbReference type="KEGG" id="cel:CELE_T05E12.9"/>
<dbReference type="Bgee" id="WBGene00045500">
    <property type="expression patterns" value="Expressed in pharyngeal muscle cell (C elegans)"/>
</dbReference>
<dbReference type="AlphaFoldDB" id="A7LPJ2"/>
<keyword evidence="2" id="KW-1185">Reference proteome</keyword>
<dbReference type="EMBL" id="BX284605">
    <property type="protein sequence ID" value="CAO82068.1"/>
    <property type="molecule type" value="Genomic_DNA"/>
</dbReference>
<evidence type="ECO:0000313" key="2">
    <source>
        <dbReference type="Proteomes" id="UP000001940"/>
    </source>
</evidence>
<gene>
    <name evidence="1" type="ORF">CELE_T05E12.9</name>
    <name evidence="1 3" type="ORF">T05E12.9</name>
</gene>
<dbReference type="AGR" id="WB:WBGene00045500"/>
<dbReference type="HOGENOM" id="CLU_903809_0_0_1"/>
<accession>A7LPJ2</accession>
<dbReference type="GeneID" id="6418767"/>
<dbReference type="WormBase" id="T05E12.9">
    <property type="protein sequence ID" value="CE41447"/>
    <property type="gene ID" value="WBGene00045500"/>
</dbReference>
<dbReference type="RefSeq" id="NP_001123004.1">
    <property type="nucleotide sequence ID" value="NM_001129532.1"/>
</dbReference>
<organism evidence="1 2">
    <name type="scientific">Caenorhabditis elegans</name>
    <dbReference type="NCBI Taxonomy" id="6239"/>
    <lineage>
        <taxon>Eukaryota</taxon>
        <taxon>Metazoa</taxon>
        <taxon>Ecdysozoa</taxon>
        <taxon>Nematoda</taxon>
        <taxon>Chromadorea</taxon>
        <taxon>Rhabditida</taxon>
        <taxon>Rhabditina</taxon>
        <taxon>Rhabditomorpha</taxon>
        <taxon>Rhabditoidea</taxon>
        <taxon>Rhabditidae</taxon>
        <taxon>Peloderinae</taxon>
        <taxon>Caenorhabditis</taxon>
    </lineage>
</organism>
<reference evidence="1 2" key="1">
    <citation type="journal article" date="1998" name="Science">
        <title>Genome sequence of the nematode C. elegans: a platform for investigating biology.</title>
        <authorList>
            <consortium name="The C. elegans sequencing consortium"/>
            <person name="Sulson J.E."/>
            <person name="Waterston R."/>
        </authorList>
    </citation>
    <scope>NUCLEOTIDE SEQUENCE [LARGE SCALE GENOMIC DNA]</scope>
    <source>
        <strain evidence="1 2">Bristol N2</strain>
    </source>
</reference>
<dbReference type="InParanoid" id="A7LPJ2"/>
<dbReference type="Proteomes" id="UP000001940">
    <property type="component" value="Chromosome V"/>
</dbReference>
<protein>
    <submittedName>
        <fullName evidence="1">Polynucleotide 5'-triphosphatase</fullName>
    </submittedName>
</protein>